<dbReference type="AlphaFoldDB" id="A0A0F9ISY8"/>
<organism evidence="1">
    <name type="scientific">marine sediment metagenome</name>
    <dbReference type="NCBI Taxonomy" id="412755"/>
    <lineage>
        <taxon>unclassified sequences</taxon>
        <taxon>metagenomes</taxon>
        <taxon>ecological metagenomes</taxon>
    </lineage>
</organism>
<dbReference type="EMBL" id="LAZR01020071">
    <property type="protein sequence ID" value="KKL90207.1"/>
    <property type="molecule type" value="Genomic_DNA"/>
</dbReference>
<evidence type="ECO:0000313" key="1">
    <source>
        <dbReference type="EMBL" id="KKL90207.1"/>
    </source>
</evidence>
<sequence>MQTQLGWGIGLSEEGAWLAFIALKRGNDEMIPILKVTLDVFEEFIEEREHMRAHVEPLVPVGRFGEFLHQTEVLRPIIAHLRLMVDEGASDSSIIAQLAEYNMDTTLSFERAKDA</sequence>
<name>A0A0F9ISY8_9ZZZZ</name>
<comment type="caution">
    <text evidence="1">The sequence shown here is derived from an EMBL/GenBank/DDBJ whole genome shotgun (WGS) entry which is preliminary data.</text>
</comment>
<protein>
    <submittedName>
        <fullName evidence="1">Uncharacterized protein</fullName>
    </submittedName>
</protein>
<gene>
    <name evidence="1" type="ORF">LCGC14_1906960</name>
</gene>
<reference evidence="1" key="1">
    <citation type="journal article" date="2015" name="Nature">
        <title>Complex archaea that bridge the gap between prokaryotes and eukaryotes.</title>
        <authorList>
            <person name="Spang A."/>
            <person name="Saw J.H."/>
            <person name="Jorgensen S.L."/>
            <person name="Zaremba-Niedzwiedzka K."/>
            <person name="Martijn J."/>
            <person name="Lind A.E."/>
            <person name="van Eijk R."/>
            <person name="Schleper C."/>
            <person name="Guy L."/>
            <person name="Ettema T.J."/>
        </authorList>
    </citation>
    <scope>NUCLEOTIDE SEQUENCE</scope>
</reference>
<accession>A0A0F9ISY8</accession>
<proteinExistence type="predicted"/>